<dbReference type="RefSeq" id="WP_126449393.1">
    <property type="nucleotide sequence ID" value="NZ_AP018553.1"/>
</dbReference>
<dbReference type="GO" id="GO:0002939">
    <property type="term" value="P:tRNA N1-guanine methylation"/>
    <property type="evidence" value="ECO:0007669"/>
    <property type="project" value="TreeGrafter"/>
</dbReference>
<dbReference type="CDD" id="cd02440">
    <property type="entry name" value="AdoMet_MTases"/>
    <property type="match status" value="1"/>
</dbReference>
<dbReference type="KEGG" id="sacd:HS1genome_0478"/>
<evidence type="ECO:0000256" key="4">
    <source>
        <dbReference type="ARBA" id="ARBA00022691"/>
    </source>
</evidence>
<dbReference type="InterPro" id="IPR029063">
    <property type="entry name" value="SAM-dependent_MTases_sf"/>
</dbReference>
<evidence type="ECO:0000313" key="7">
    <source>
        <dbReference type="EMBL" id="BBD72089.1"/>
    </source>
</evidence>
<accession>A0A348B1N7</accession>
<evidence type="ECO:0000259" key="6">
    <source>
        <dbReference type="PROSITE" id="PS51684"/>
    </source>
</evidence>
<reference evidence="7" key="3">
    <citation type="journal article" date="2019" name="BMC Res. Notes">
        <title>Complete genome sequence of the Sulfodiicoccus acidiphilus strain HS-1T, the first crenarchaeon that lacks polB3, isolated from an acidic hot spring in Ohwaku-dani, Hakone, Japan.</title>
        <authorList>
            <person name="Sakai H.D."/>
            <person name="Kurosawa N."/>
        </authorList>
    </citation>
    <scope>NUCLEOTIDE SEQUENCE</scope>
    <source>
        <strain evidence="7">HS-1</strain>
    </source>
</reference>
<evidence type="ECO:0000313" key="8">
    <source>
        <dbReference type="EMBL" id="GGU05071.1"/>
    </source>
</evidence>
<dbReference type="Gene3D" id="3.30.300.110">
    <property type="entry name" value="Met-10+ protein-like domains"/>
    <property type="match status" value="1"/>
</dbReference>
<keyword evidence="2 7" id="KW-0489">Methyltransferase</keyword>
<dbReference type="GeneID" id="38665984"/>
<keyword evidence="1" id="KW-0963">Cytoplasm</keyword>
<dbReference type="EMBL" id="BMQS01000032">
    <property type="protein sequence ID" value="GGU05071.1"/>
    <property type="molecule type" value="Genomic_DNA"/>
</dbReference>
<evidence type="ECO:0000256" key="5">
    <source>
        <dbReference type="ARBA" id="ARBA00022694"/>
    </source>
</evidence>
<dbReference type="EMBL" id="AP018553">
    <property type="protein sequence ID" value="BBD72089.1"/>
    <property type="molecule type" value="Genomic_DNA"/>
</dbReference>
<dbReference type="Gene3D" id="3.40.50.150">
    <property type="entry name" value="Vaccinia Virus protein VP39"/>
    <property type="match status" value="1"/>
</dbReference>
<evidence type="ECO:0000256" key="3">
    <source>
        <dbReference type="ARBA" id="ARBA00022679"/>
    </source>
</evidence>
<dbReference type="Proteomes" id="UP000276741">
    <property type="component" value="Chromosome"/>
</dbReference>
<dbReference type="AlphaFoldDB" id="A0A348B1N7"/>
<protein>
    <submittedName>
        <fullName evidence="7">Methyltransferase</fullName>
    </submittedName>
</protein>
<proteinExistence type="predicted"/>
<dbReference type="Proteomes" id="UP000616143">
    <property type="component" value="Unassembled WGS sequence"/>
</dbReference>
<dbReference type="Pfam" id="PF02475">
    <property type="entry name" value="TRM5-TYW2_MTfase"/>
    <property type="match status" value="1"/>
</dbReference>
<dbReference type="GO" id="GO:0008175">
    <property type="term" value="F:tRNA methyltransferase activity"/>
    <property type="evidence" value="ECO:0007669"/>
    <property type="project" value="TreeGrafter"/>
</dbReference>
<dbReference type="InterPro" id="IPR056743">
    <property type="entry name" value="TRM5-TYW2-like_MTfase"/>
</dbReference>
<reference evidence="9" key="2">
    <citation type="submission" date="2018-04" db="EMBL/GenBank/DDBJ databases">
        <title>Complete genome sequence of Sulfodiicoccus acidiphilus strain HS-1.</title>
        <authorList>
            <person name="Sakai H.D."/>
            <person name="Kurosawa N."/>
        </authorList>
    </citation>
    <scope>NUCLEOTIDE SEQUENCE [LARGE SCALE GENOMIC DNA]</scope>
    <source>
        <strain evidence="9">HS-1</strain>
    </source>
</reference>
<organism evidence="7 9">
    <name type="scientific">Sulfodiicoccus acidiphilus</name>
    <dbReference type="NCBI Taxonomy" id="1670455"/>
    <lineage>
        <taxon>Archaea</taxon>
        <taxon>Thermoproteota</taxon>
        <taxon>Thermoprotei</taxon>
        <taxon>Sulfolobales</taxon>
        <taxon>Sulfolobaceae</taxon>
        <taxon>Sulfodiicoccus</taxon>
    </lineage>
</organism>
<dbReference type="PANTHER" id="PTHR23245:SF36">
    <property type="entry name" value="TRNA (GUANINE(37)-N1)-METHYLTRANSFERASE"/>
    <property type="match status" value="1"/>
</dbReference>
<name>A0A348B1N7_9CREN</name>
<feature type="domain" description="SAM-dependent methyltransferase TRM5/TYW2-type" evidence="6">
    <location>
        <begin position="68"/>
        <end position="298"/>
    </location>
</feature>
<reference evidence="8" key="1">
    <citation type="journal article" date="2014" name="Int. J. Syst. Evol. Microbiol.">
        <title>Complete genome sequence of Corynebacterium casei LMG S-19264T (=DSM 44701T), isolated from a smear-ripened cheese.</title>
        <authorList>
            <consortium name="US DOE Joint Genome Institute (JGI-PGF)"/>
            <person name="Walter F."/>
            <person name="Albersmeier A."/>
            <person name="Kalinowski J."/>
            <person name="Ruckert C."/>
        </authorList>
    </citation>
    <scope>NUCLEOTIDE SEQUENCE</scope>
    <source>
        <strain evidence="8">JCM 31740</strain>
    </source>
</reference>
<keyword evidence="3 7" id="KW-0808">Transferase</keyword>
<keyword evidence="4" id="KW-0949">S-adenosyl-L-methionine</keyword>
<dbReference type="PROSITE" id="PS51684">
    <property type="entry name" value="SAM_MT_TRM5_TYW2"/>
    <property type="match status" value="1"/>
</dbReference>
<keyword evidence="9" id="KW-1185">Reference proteome</keyword>
<sequence length="298" mass="33527">MTLCAKVSRRDYENVKGRLKREAKFLPFVEGDYIYVPVSEPFGQVVECSPPQRENRRLSSLFPGVRGYYVVGHAAVIKHREGIDLENVAKFIAATNRRVKSVFLKEKVEGEYRVNKLRLVWGEDNSVVKFRENGLTFQVDLREVFVDPSMAQVRAEMGRNLKGGRVLDVFAGYGATSLHLAREGTQVVAGDLNPEAVKWALWNAKLNKLLHKVDVIRYDGHSLPFRDGAFEKCVADNPTSLWEFEEEICRVCKSVIGLALAESPPKGWKVINEYSKELSIFQGPLGCSKEGHQSLSAP</sequence>
<keyword evidence="5" id="KW-0819">tRNA processing</keyword>
<evidence type="ECO:0000256" key="2">
    <source>
        <dbReference type="ARBA" id="ARBA00022603"/>
    </source>
</evidence>
<dbReference type="InterPro" id="IPR030382">
    <property type="entry name" value="MeTrfase_TRM5/TYW2"/>
</dbReference>
<evidence type="ECO:0000313" key="9">
    <source>
        <dbReference type="Proteomes" id="UP000276741"/>
    </source>
</evidence>
<reference evidence="8" key="4">
    <citation type="submission" date="2020-09" db="EMBL/GenBank/DDBJ databases">
        <authorList>
            <person name="Sun Q."/>
            <person name="Ohkuma M."/>
        </authorList>
    </citation>
    <scope>NUCLEOTIDE SEQUENCE</scope>
    <source>
        <strain evidence="8">JCM 31740</strain>
    </source>
</reference>
<gene>
    <name evidence="8" type="ORF">GCM10007116_22000</name>
    <name evidence="7" type="ORF">HS1genome_0478</name>
</gene>
<evidence type="ECO:0000256" key="1">
    <source>
        <dbReference type="ARBA" id="ARBA00022490"/>
    </source>
</evidence>
<dbReference type="SUPFAM" id="SSF53335">
    <property type="entry name" value="S-adenosyl-L-methionine-dependent methyltransferases"/>
    <property type="match status" value="1"/>
</dbReference>
<dbReference type="GO" id="GO:0005737">
    <property type="term" value="C:cytoplasm"/>
    <property type="evidence" value="ECO:0007669"/>
    <property type="project" value="TreeGrafter"/>
</dbReference>
<dbReference type="PANTHER" id="PTHR23245">
    <property type="entry name" value="TRNA METHYLTRANSFERASE"/>
    <property type="match status" value="1"/>
</dbReference>
<dbReference type="OrthoDB" id="8079at2157"/>